<evidence type="ECO:0000259" key="2">
    <source>
        <dbReference type="PROSITE" id="PS50090"/>
    </source>
</evidence>
<accession>A0ABM1QFF5</accession>
<evidence type="ECO:0000313" key="4">
    <source>
        <dbReference type="RefSeq" id="XP_019085493.1"/>
    </source>
</evidence>
<dbReference type="PANTHER" id="PTHR45023:SF4">
    <property type="entry name" value="GLYCINE-RICH PROTEIN-RELATED"/>
    <property type="match status" value="1"/>
</dbReference>
<feature type="region of interest" description="Disordered" evidence="1">
    <location>
        <begin position="271"/>
        <end position="295"/>
    </location>
</feature>
<dbReference type="GeneID" id="109126414"/>
<feature type="region of interest" description="Disordered" evidence="1">
    <location>
        <begin position="205"/>
        <end position="256"/>
    </location>
</feature>
<dbReference type="PROSITE" id="PS50090">
    <property type="entry name" value="MYB_LIKE"/>
    <property type="match status" value="1"/>
</dbReference>
<keyword evidence="3" id="KW-1185">Reference proteome</keyword>
<reference evidence="3" key="1">
    <citation type="journal article" date="2014" name="Nat. Commun.">
        <title>The emerging biofuel crop Camelina sativa retains a highly undifferentiated hexaploid genome structure.</title>
        <authorList>
            <person name="Kagale S."/>
            <person name="Koh C."/>
            <person name="Nixon J."/>
            <person name="Bollina V."/>
            <person name="Clarke W.E."/>
            <person name="Tuteja R."/>
            <person name="Spillane C."/>
            <person name="Robinson S.J."/>
            <person name="Links M.G."/>
            <person name="Clarke C."/>
            <person name="Higgins E.E."/>
            <person name="Huebert T."/>
            <person name="Sharpe A.G."/>
            <person name="Parkin I.A."/>
        </authorList>
    </citation>
    <scope>NUCLEOTIDE SEQUENCE [LARGE SCALE GENOMIC DNA]</scope>
    <source>
        <strain evidence="3">cv. DH55</strain>
    </source>
</reference>
<organism evidence="3 4">
    <name type="scientific">Camelina sativa</name>
    <name type="common">False flax</name>
    <name type="synonym">Myagrum sativum</name>
    <dbReference type="NCBI Taxonomy" id="90675"/>
    <lineage>
        <taxon>Eukaryota</taxon>
        <taxon>Viridiplantae</taxon>
        <taxon>Streptophyta</taxon>
        <taxon>Embryophyta</taxon>
        <taxon>Tracheophyta</taxon>
        <taxon>Spermatophyta</taxon>
        <taxon>Magnoliopsida</taxon>
        <taxon>eudicotyledons</taxon>
        <taxon>Gunneridae</taxon>
        <taxon>Pentapetalae</taxon>
        <taxon>rosids</taxon>
        <taxon>malvids</taxon>
        <taxon>Brassicales</taxon>
        <taxon>Brassicaceae</taxon>
        <taxon>Camelineae</taxon>
        <taxon>Camelina</taxon>
    </lineage>
</organism>
<feature type="domain" description="Myb-like" evidence="2">
    <location>
        <begin position="84"/>
        <end position="148"/>
    </location>
</feature>
<reference evidence="4" key="2">
    <citation type="submission" date="2025-08" db="UniProtKB">
        <authorList>
            <consortium name="RefSeq"/>
        </authorList>
    </citation>
    <scope>IDENTIFICATION</scope>
    <source>
        <tissue evidence="4">Leaf</tissue>
    </source>
</reference>
<protein>
    <submittedName>
        <fullName evidence="4">Glutathione S-transferase T3-like</fullName>
    </submittedName>
</protein>
<dbReference type="RefSeq" id="XP_019085493.1">
    <property type="nucleotide sequence ID" value="XM_019229948.1"/>
</dbReference>
<sequence>MGSSNRFNFPLPTYLDLLNSQQGSTTHENPLFPNSTPHPSQPVEYIPQFSSQPVHFSTPSVTEECIDLSVDENEEEGGRGLWTRWSAQEDINLISAWLNTSKDPVVSTLQKLDCFWKRVADYFQANAPASSTNTREPSQCKARWNKINRDVNKFVGCYTQASARKKSGESEDDVISVAHQLFKNDQKKPFTLGHCWRELKHDQKWNTEDSSTKRTKLDLDGAYSPSSTYDGDKQRPPGVKASKKKGKKPVVSNDVEDVSAAKLDKIIAMKDKEQEAKDRQGRMRLLESCSGPGDM</sequence>
<proteinExistence type="predicted"/>
<dbReference type="PANTHER" id="PTHR45023">
    <property type="match status" value="1"/>
</dbReference>
<gene>
    <name evidence="4" type="primary">LOC109126414</name>
</gene>
<evidence type="ECO:0000256" key="1">
    <source>
        <dbReference type="SAM" id="MobiDB-lite"/>
    </source>
</evidence>
<dbReference type="InterPro" id="IPR001005">
    <property type="entry name" value="SANT/Myb"/>
</dbReference>
<dbReference type="Gene3D" id="1.10.10.60">
    <property type="entry name" value="Homeodomain-like"/>
    <property type="match status" value="1"/>
</dbReference>
<dbReference type="Proteomes" id="UP000694864">
    <property type="component" value="Chromosome 9"/>
</dbReference>
<dbReference type="CDD" id="cd00167">
    <property type="entry name" value="SANT"/>
    <property type="match status" value="1"/>
</dbReference>
<feature type="compositionally biased region" description="Basic and acidic residues" evidence="1">
    <location>
        <begin position="271"/>
        <end position="285"/>
    </location>
</feature>
<name>A0ABM1QFF5_CAMSA</name>
<feature type="compositionally biased region" description="Basic and acidic residues" evidence="1">
    <location>
        <begin position="205"/>
        <end position="219"/>
    </location>
</feature>
<evidence type="ECO:0000313" key="3">
    <source>
        <dbReference type="Proteomes" id="UP000694864"/>
    </source>
</evidence>